<feature type="region of interest" description="Disordered" evidence="1">
    <location>
        <begin position="18"/>
        <end position="40"/>
    </location>
</feature>
<reference evidence="2 3" key="1">
    <citation type="submission" date="2021-06" db="EMBL/GenBank/DDBJ databases">
        <authorList>
            <person name="Palmer J.M."/>
        </authorList>
    </citation>
    <scope>NUCLEOTIDE SEQUENCE [LARGE SCALE GENOMIC DNA]</scope>
    <source>
        <strain evidence="2 3">GA_2019</strain>
        <tissue evidence="2">Muscle</tissue>
    </source>
</reference>
<organism evidence="2 3">
    <name type="scientific">Goodea atripinnis</name>
    <dbReference type="NCBI Taxonomy" id="208336"/>
    <lineage>
        <taxon>Eukaryota</taxon>
        <taxon>Metazoa</taxon>
        <taxon>Chordata</taxon>
        <taxon>Craniata</taxon>
        <taxon>Vertebrata</taxon>
        <taxon>Euteleostomi</taxon>
        <taxon>Actinopterygii</taxon>
        <taxon>Neopterygii</taxon>
        <taxon>Teleostei</taxon>
        <taxon>Neoteleostei</taxon>
        <taxon>Acanthomorphata</taxon>
        <taxon>Ovalentaria</taxon>
        <taxon>Atherinomorphae</taxon>
        <taxon>Cyprinodontiformes</taxon>
        <taxon>Goodeidae</taxon>
        <taxon>Goodea</taxon>
    </lineage>
</organism>
<evidence type="ECO:0000313" key="3">
    <source>
        <dbReference type="Proteomes" id="UP001476798"/>
    </source>
</evidence>
<dbReference type="Proteomes" id="UP001476798">
    <property type="component" value="Unassembled WGS sequence"/>
</dbReference>
<name>A0ABV0NCX7_9TELE</name>
<keyword evidence="3" id="KW-1185">Reference proteome</keyword>
<dbReference type="EMBL" id="JAHRIO010032422">
    <property type="protein sequence ID" value="MEQ2169240.1"/>
    <property type="molecule type" value="Genomic_DNA"/>
</dbReference>
<protein>
    <submittedName>
        <fullName evidence="2">Uncharacterized protein</fullName>
    </submittedName>
</protein>
<gene>
    <name evidence="2" type="ORF">GOODEAATRI_023085</name>
</gene>
<proteinExistence type="predicted"/>
<comment type="caution">
    <text evidence="2">The sequence shown here is derived from an EMBL/GenBank/DDBJ whole genome shotgun (WGS) entry which is preliminary data.</text>
</comment>
<evidence type="ECO:0000313" key="2">
    <source>
        <dbReference type="EMBL" id="MEQ2169240.1"/>
    </source>
</evidence>
<sequence length="91" mass="10087">MTLNRRWHQYAIDVSILPNPKKNTTAEDPKRSTTSSGAAPPTVRIKAASVISLEFLMTASVMLKALMFSTTSRFILTSRNWQRAITSDTTG</sequence>
<evidence type="ECO:0000256" key="1">
    <source>
        <dbReference type="SAM" id="MobiDB-lite"/>
    </source>
</evidence>
<accession>A0ABV0NCX7</accession>